<dbReference type="EMBL" id="PFPO01000013">
    <property type="protein sequence ID" value="PIZ99715.1"/>
    <property type="molecule type" value="Genomic_DNA"/>
</dbReference>
<dbReference type="InterPro" id="IPR058625">
    <property type="entry name" value="MdtA-like_BSH"/>
</dbReference>
<dbReference type="SUPFAM" id="SSF111369">
    <property type="entry name" value="HlyD-like secretion proteins"/>
    <property type="match status" value="2"/>
</dbReference>
<evidence type="ECO:0000256" key="4">
    <source>
        <dbReference type="SAM" id="Coils"/>
    </source>
</evidence>
<organism evidence="8 9">
    <name type="scientific">Candidatus Komeilibacteria bacterium CG_4_10_14_0_2_um_filter_37_10</name>
    <dbReference type="NCBI Taxonomy" id="1974470"/>
    <lineage>
        <taxon>Bacteria</taxon>
        <taxon>Candidatus Komeiliibacteriota</taxon>
    </lineage>
</organism>
<evidence type="ECO:0000256" key="1">
    <source>
        <dbReference type="ARBA" id="ARBA00004196"/>
    </source>
</evidence>
<keyword evidence="5" id="KW-0472">Membrane</keyword>
<comment type="subcellular location">
    <subcellularLocation>
        <location evidence="1">Cell envelope</location>
    </subcellularLocation>
</comment>
<feature type="coiled-coil region" evidence="4">
    <location>
        <begin position="89"/>
        <end position="149"/>
    </location>
</feature>
<evidence type="ECO:0000256" key="3">
    <source>
        <dbReference type="ARBA" id="ARBA00023054"/>
    </source>
</evidence>
<evidence type="ECO:0000313" key="8">
    <source>
        <dbReference type="EMBL" id="PIZ99715.1"/>
    </source>
</evidence>
<keyword evidence="5" id="KW-1133">Transmembrane helix</keyword>
<feature type="coiled-coil region" evidence="4">
    <location>
        <begin position="311"/>
        <end position="364"/>
    </location>
</feature>
<dbReference type="Pfam" id="PF25917">
    <property type="entry name" value="BSH_RND"/>
    <property type="match status" value="1"/>
</dbReference>
<dbReference type="PANTHER" id="PTHR32347:SF23">
    <property type="entry name" value="BLL5650 PROTEIN"/>
    <property type="match status" value="1"/>
</dbReference>
<evidence type="ECO:0000256" key="5">
    <source>
        <dbReference type="SAM" id="Phobius"/>
    </source>
</evidence>
<feature type="transmembrane region" description="Helical" evidence="5">
    <location>
        <begin position="5"/>
        <end position="23"/>
    </location>
</feature>
<keyword evidence="3 4" id="KW-0175">Coiled coil</keyword>
<gene>
    <name evidence="8" type="ORF">COX77_00550</name>
</gene>
<reference evidence="9" key="1">
    <citation type="submission" date="2017-09" db="EMBL/GenBank/DDBJ databases">
        <title>Depth-based differentiation of microbial function through sediment-hosted aquifers and enrichment of novel symbionts in the deep terrestrial subsurface.</title>
        <authorList>
            <person name="Probst A.J."/>
            <person name="Ladd B."/>
            <person name="Jarett J.K."/>
            <person name="Geller-Mcgrath D.E."/>
            <person name="Sieber C.M.K."/>
            <person name="Emerson J.B."/>
            <person name="Anantharaman K."/>
            <person name="Thomas B.C."/>
            <person name="Malmstrom R."/>
            <person name="Stieglmeier M."/>
            <person name="Klingl A."/>
            <person name="Woyke T."/>
            <person name="Ryan C.M."/>
            <person name="Banfield J.F."/>
        </authorList>
    </citation>
    <scope>NUCLEOTIDE SEQUENCE [LARGE SCALE GENOMIC DNA]</scope>
</reference>
<keyword evidence="5" id="KW-0812">Transmembrane</keyword>
<dbReference type="PANTHER" id="PTHR32347">
    <property type="entry name" value="EFFLUX SYSTEM COMPONENT YKNX-RELATED"/>
    <property type="match status" value="1"/>
</dbReference>
<protein>
    <submittedName>
        <fullName evidence="8">Uncharacterized protein</fullName>
    </submittedName>
</protein>
<dbReference type="Gene3D" id="1.10.287.470">
    <property type="entry name" value="Helix hairpin bin"/>
    <property type="match status" value="1"/>
</dbReference>
<dbReference type="GO" id="GO:0022857">
    <property type="term" value="F:transmembrane transporter activity"/>
    <property type="evidence" value="ECO:0007669"/>
    <property type="project" value="InterPro"/>
</dbReference>
<dbReference type="AlphaFoldDB" id="A0A2M7VGB6"/>
<feature type="domain" description="CusB-like beta-barrel" evidence="7">
    <location>
        <begin position="406"/>
        <end position="481"/>
    </location>
</feature>
<dbReference type="Gene3D" id="6.20.50.140">
    <property type="match status" value="1"/>
</dbReference>
<dbReference type="GO" id="GO:0016020">
    <property type="term" value="C:membrane"/>
    <property type="evidence" value="ECO:0007669"/>
    <property type="project" value="InterPro"/>
</dbReference>
<dbReference type="Gene3D" id="2.40.50.100">
    <property type="match status" value="1"/>
</dbReference>
<accession>A0A2M7VGB6</accession>
<proteinExistence type="inferred from homology"/>
<dbReference type="InterPro" id="IPR050465">
    <property type="entry name" value="UPF0194_transport"/>
</dbReference>
<dbReference type="Proteomes" id="UP000230405">
    <property type="component" value="Unassembled WGS sequence"/>
</dbReference>
<comment type="caution">
    <text evidence="8">The sequence shown here is derived from an EMBL/GenBank/DDBJ whole genome shotgun (WGS) entry which is preliminary data.</text>
</comment>
<evidence type="ECO:0000256" key="2">
    <source>
        <dbReference type="ARBA" id="ARBA00009477"/>
    </source>
</evidence>
<comment type="similarity">
    <text evidence="2">Belongs to the membrane fusion protein (MFP) (TC 8.A.1) family.</text>
</comment>
<evidence type="ECO:0000259" key="7">
    <source>
        <dbReference type="Pfam" id="PF25954"/>
    </source>
</evidence>
<sequence>MKKKWIIITTVILVILVGGYFYFNGTTTIVYQTEAAGKKDLVKTISATGSVKSSEEINLNFEAAGRITRMLVDVGSVVKTGQLLATIDARAIEADVAQARASLSSAEADLDKVRSGASSEDLAVSKRQVEQMQTEVTTAQNSITNLQNEETDKINGYRQTALNNLSSKNFYSRTALDSVKAILDNDNARDVLSTRNAFYLTQVTTNHSAINLEYNQVELNINSINSQSDSNNIINALSGLIDFQNKINQLLKDTFLMLENTPTTQSFTTTALDAYKTSIKSQQTNIENSLAALQSSKTNLSSTIIYYQSQLKNAQNTLEAKQRSLSLAQAQYELKSAKPRNFDIKSAESRVAQARANLQSVLANLAKYQIISPLDGTVVKVHKKRGEQASPNDQVLTVIGKAKLEIEVDIPEADVTDIVIGDQVAITLDAYGQNKKFTGHVTFIEPAETQIQDVVYYQIKIQFDQDDTEIKSGMTANISISVDSKKDVLAIPLRAISYRDGQYIVKVKFNESIEEKIVTVGLKGDSGYAEILTGIVEGDLVVVGQENAK</sequence>
<dbReference type="NCBIfam" id="TIGR01730">
    <property type="entry name" value="RND_mfp"/>
    <property type="match status" value="1"/>
</dbReference>
<name>A0A2M7VGB6_9BACT</name>
<dbReference type="InterPro" id="IPR006143">
    <property type="entry name" value="RND_pump_MFP"/>
</dbReference>
<dbReference type="InterPro" id="IPR058792">
    <property type="entry name" value="Beta-barrel_RND_2"/>
</dbReference>
<dbReference type="GO" id="GO:0030313">
    <property type="term" value="C:cell envelope"/>
    <property type="evidence" value="ECO:0007669"/>
    <property type="project" value="UniProtKB-SubCell"/>
</dbReference>
<evidence type="ECO:0000313" key="9">
    <source>
        <dbReference type="Proteomes" id="UP000230405"/>
    </source>
</evidence>
<dbReference type="Pfam" id="PF25954">
    <property type="entry name" value="Beta-barrel_RND_2"/>
    <property type="match status" value="1"/>
</dbReference>
<dbReference type="Gene3D" id="2.40.30.170">
    <property type="match status" value="1"/>
</dbReference>
<feature type="domain" description="Multidrug resistance protein MdtA-like barrel-sandwich hybrid" evidence="6">
    <location>
        <begin position="64"/>
        <end position="397"/>
    </location>
</feature>
<evidence type="ECO:0000259" key="6">
    <source>
        <dbReference type="Pfam" id="PF25917"/>
    </source>
</evidence>